<dbReference type="Pfam" id="PF00384">
    <property type="entry name" value="Molybdopterin"/>
    <property type="match status" value="1"/>
</dbReference>
<keyword evidence="13" id="KW-0534">Nitrate assimilation</keyword>
<comment type="catalytic activity">
    <reaction evidence="14">
        <text>2 Fe(II)-[cytochrome] + nitrate + 2 H(+) = 2 Fe(III)-[cytochrome] + nitrite + H2O</text>
        <dbReference type="Rhea" id="RHEA:12909"/>
        <dbReference type="Rhea" id="RHEA-COMP:11777"/>
        <dbReference type="Rhea" id="RHEA-COMP:11778"/>
        <dbReference type="ChEBI" id="CHEBI:15377"/>
        <dbReference type="ChEBI" id="CHEBI:15378"/>
        <dbReference type="ChEBI" id="CHEBI:16301"/>
        <dbReference type="ChEBI" id="CHEBI:17632"/>
        <dbReference type="ChEBI" id="CHEBI:29033"/>
        <dbReference type="ChEBI" id="CHEBI:29034"/>
        <dbReference type="EC" id="1.9.6.1"/>
    </reaction>
</comment>
<keyword evidence="20" id="KW-1185">Reference proteome</keyword>
<evidence type="ECO:0000256" key="3">
    <source>
        <dbReference type="ARBA" id="ARBA00008747"/>
    </source>
</evidence>
<evidence type="ECO:0000256" key="10">
    <source>
        <dbReference type="ARBA" id="ARBA00023002"/>
    </source>
</evidence>
<dbReference type="CDD" id="cd02754">
    <property type="entry name" value="MopB_Nitrate-R-NapA-like"/>
    <property type="match status" value="1"/>
</dbReference>
<protein>
    <recommendedName>
        <fullName evidence="16">nitrate reductase (cytochrome)</fullName>
        <ecNumber evidence="16">1.9.6.1</ecNumber>
    </recommendedName>
</protein>
<dbReference type="GO" id="GO:0016020">
    <property type="term" value="C:membrane"/>
    <property type="evidence" value="ECO:0007669"/>
    <property type="project" value="TreeGrafter"/>
</dbReference>
<evidence type="ECO:0000256" key="5">
    <source>
        <dbReference type="ARBA" id="ARBA00022505"/>
    </source>
</evidence>
<feature type="signal peptide" evidence="17">
    <location>
        <begin position="1"/>
        <end position="29"/>
    </location>
</feature>
<evidence type="ECO:0000259" key="18">
    <source>
        <dbReference type="PROSITE" id="PS51669"/>
    </source>
</evidence>
<keyword evidence="4" id="KW-0004">4Fe-4S</keyword>
<dbReference type="GO" id="GO:0051539">
    <property type="term" value="F:4 iron, 4 sulfur cluster binding"/>
    <property type="evidence" value="ECO:0007669"/>
    <property type="project" value="UniProtKB-KW"/>
</dbReference>
<proteinExistence type="inferred from homology"/>
<evidence type="ECO:0000256" key="15">
    <source>
        <dbReference type="ARBA" id="ARBA00055000"/>
    </source>
</evidence>
<evidence type="ECO:0000256" key="9">
    <source>
        <dbReference type="ARBA" id="ARBA00022982"/>
    </source>
</evidence>
<dbReference type="GO" id="GO:0043546">
    <property type="term" value="F:molybdopterin cofactor binding"/>
    <property type="evidence" value="ECO:0007669"/>
    <property type="project" value="InterPro"/>
</dbReference>
<evidence type="ECO:0000256" key="6">
    <source>
        <dbReference type="ARBA" id="ARBA00022723"/>
    </source>
</evidence>
<keyword evidence="10" id="KW-0560">Oxidoreductase</keyword>
<dbReference type="GO" id="GO:0042128">
    <property type="term" value="P:nitrate assimilation"/>
    <property type="evidence" value="ECO:0007669"/>
    <property type="project" value="UniProtKB-KW"/>
</dbReference>
<dbReference type="Gene3D" id="2.20.25.90">
    <property type="entry name" value="ADC-like domains"/>
    <property type="match status" value="1"/>
</dbReference>
<comment type="cofactor">
    <cofactor evidence="2">
        <name>[4Fe-4S] cluster</name>
        <dbReference type="ChEBI" id="CHEBI:49883"/>
    </cofactor>
</comment>
<dbReference type="InterPro" id="IPR019546">
    <property type="entry name" value="TAT_signal_bac_arc"/>
</dbReference>
<keyword evidence="12" id="KW-0411">Iron-sulfur</keyword>
<sequence length="752" mass="82031">MPLTRRDFLKASAAASALAGLGLPVDALAAEGGERWVKSVCRYCGTGCGLYVGVRDGKVFAVKGDRDNHNRGLLCLKGFLLPQIMSAPDRCLHPLVRKGGKLVRASWDEAMSLVARRFREAVDAHGPGAVGFYGSGQGLTEETYAANKLFKAGLRTNHVEGNPRLCMASAVGGYLSTYGKDEPMGCYEDLDHADVMLLVGSNAAEAHPILFERMARRKQTGKDVKVVVLDPRRTPTARIADLHLSFTPGTDLAILNAMANVLVAEGLVDEAFVKAHVAFGEGKDVNRAWEDYRAFLAPYTPVRAAELSGARAGDIVTAARWFGEKGRTATSMWCMGLNQRTRGVWANNLVHNLHLLTGKIGLPGSTPLSLTGQPNACGGVRDGGALSHLLPYGRLIANEKHRAEMEKLWNVPPGTIQPENGKPTMDLFQALEQGDLKALYVMTTNPAQSLPNVDRYRKALEARKAFLVVTEAFHPTRTSELADVVLPAALWAEKEGVYGCTERRYQLLEQAVRPAGEARPDFAILCDLAARLGHGALLPWKGPAEAWDEILTLSKGTAYDFTGMTRARLAASHGLLWPLPAEGHPGTKRRFVKGEDPLVPADAPDRIRFYGRPDARAVIWLRPQQPPAEVTDAAYPLVLTTGRVIEHWHTGTMTRNCKELRHANAESVVELHPDDGKPLGIRTGDEVRVSSRRGAETFKAKLVDGARPGTVFVHMHDPQRMCNRLTIDAVDPVSKQPEFKICAVKIEPIRKA</sequence>
<keyword evidence="8" id="KW-0574">Periplasm</keyword>
<feature type="domain" description="4Fe-4S Mo/W bis-MGD-type" evidence="18">
    <location>
        <begin position="34"/>
        <end position="89"/>
    </location>
</feature>
<evidence type="ECO:0000256" key="11">
    <source>
        <dbReference type="ARBA" id="ARBA00023004"/>
    </source>
</evidence>
<dbReference type="FunFam" id="2.40.40.20:FF:000005">
    <property type="entry name" value="Periplasmic nitrate reductase"/>
    <property type="match status" value="1"/>
</dbReference>
<keyword evidence="9" id="KW-0249">Electron transport</keyword>
<evidence type="ECO:0000256" key="1">
    <source>
        <dbReference type="ARBA" id="ARBA00001942"/>
    </source>
</evidence>
<dbReference type="SUPFAM" id="SSF53706">
    <property type="entry name" value="Formate dehydrogenase/DMSO reductase, domains 1-3"/>
    <property type="match status" value="1"/>
</dbReference>
<evidence type="ECO:0000256" key="16">
    <source>
        <dbReference type="ARBA" id="ARBA00067026"/>
    </source>
</evidence>
<dbReference type="InterPro" id="IPR027467">
    <property type="entry name" value="MopterinOxRdtase_cofactor_BS"/>
</dbReference>
<dbReference type="Gene3D" id="3.40.50.740">
    <property type="match status" value="1"/>
</dbReference>
<dbReference type="KEGG" id="acp:A2cp1_0961"/>
<comment type="function">
    <text evidence="15">Catalytic subunit of the periplasmic nitrate reductase complex NapAB. Receives electrons from NapB and catalyzes the reduction of nitrate to nitrite.</text>
</comment>
<evidence type="ECO:0000256" key="14">
    <source>
        <dbReference type="ARBA" id="ARBA00052176"/>
    </source>
</evidence>
<dbReference type="HOGENOM" id="CLU_000422_13_4_7"/>
<dbReference type="EC" id="1.9.6.1" evidence="16"/>
<keyword evidence="9" id="KW-0813">Transport</keyword>
<evidence type="ECO:0000256" key="12">
    <source>
        <dbReference type="ARBA" id="ARBA00023014"/>
    </source>
</evidence>
<dbReference type="InterPro" id="IPR009010">
    <property type="entry name" value="Asp_de-COase-like_dom_sf"/>
</dbReference>
<keyword evidence="5" id="KW-0500">Molybdenum</keyword>
<evidence type="ECO:0000256" key="4">
    <source>
        <dbReference type="ARBA" id="ARBA00022485"/>
    </source>
</evidence>
<dbReference type="AlphaFoldDB" id="B8JEI6"/>
<dbReference type="InterPro" id="IPR050123">
    <property type="entry name" value="Prok_molybdopt-oxidoreductase"/>
</dbReference>
<reference evidence="19" key="1">
    <citation type="submission" date="2009-01" db="EMBL/GenBank/DDBJ databases">
        <title>Complete sequence of Anaeromyxobacter dehalogenans 2CP-1.</title>
        <authorList>
            <consortium name="US DOE Joint Genome Institute"/>
            <person name="Lucas S."/>
            <person name="Copeland A."/>
            <person name="Lapidus A."/>
            <person name="Glavina del Rio T."/>
            <person name="Dalin E."/>
            <person name="Tice H."/>
            <person name="Bruce D."/>
            <person name="Goodwin L."/>
            <person name="Pitluck S."/>
            <person name="Saunders E."/>
            <person name="Brettin T."/>
            <person name="Detter J.C."/>
            <person name="Han C."/>
            <person name="Larimer F."/>
            <person name="Land M."/>
            <person name="Hauser L."/>
            <person name="Kyrpides N."/>
            <person name="Ovchinnikova G."/>
            <person name="Beliaev A.S."/>
            <person name="Richardson P."/>
        </authorList>
    </citation>
    <scope>NUCLEOTIDE SEQUENCE</scope>
    <source>
        <strain evidence="19">2CP-1</strain>
    </source>
</reference>
<dbReference type="GO" id="GO:0030151">
    <property type="term" value="F:molybdenum ion binding"/>
    <property type="evidence" value="ECO:0007669"/>
    <property type="project" value="TreeGrafter"/>
</dbReference>
<dbReference type="GO" id="GO:0045333">
    <property type="term" value="P:cellular respiration"/>
    <property type="evidence" value="ECO:0007669"/>
    <property type="project" value="UniProtKB-ARBA"/>
</dbReference>
<dbReference type="SUPFAM" id="SSF50692">
    <property type="entry name" value="ADC-like"/>
    <property type="match status" value="1"/>
</dbReference>
<dbReference type="NCBIfam" id="TIGR01409">
    <property type="entry name" value="TAT_signal_seq"/>
    <property type="match status" value="1"/>
</dbReference>
<dbReference type="Gene3D" id="3.40.228.10">
    <property type="entry name" value="Dimethylsulfoxide Reductase, domain 2"/>
    <property type="match status" value="1"/>
</dbReference>
<feature type="chain" id="PRO_5002872768" description="nitrate reductase (cytochrome)" evidence="17">
    <location>
        <begin position="30"/>
        <end position="752"/>
    </location>
</feature>
<dbReference type="RefSeq" id="WP_012632314.1">
    <property type="nucleotide sequence ID" value="NC_011891.1"/>
</dbReference>
<dbReference type="EMBL" id="CP001359">
    <property type="protein sequence ID" value="ACL64312.1"/>
    <property type="molecule type" value="Genomic_DNA"/>
</dbReference>
<dbReference type="PROSITE" id="PS51669">
    <property type="entry name" value="4FE4S_MOW_BIS_MGD"/>
    <property type="match status" value="1"/>
</dbReference>
<dbReference type="Gene3D" id="2.40.40.20">
    <property type="match status" value="1"/>
</dbReference>
<keyword evidence="6" id="KW-0479">Metal-binding</keyword>
<dbReference type="Proteomes" id="UP000007089">
    <property type="component" value="Chromosome"/>
</dbReference>
<keyword evidence="11" id="KW-0408">Iron</keyword>
<dbReference type="SMART" id="SM00926">
    <property type="entry name" value="Molybdop_Fe4S4"/>
    <property type="match status" value="1"/>
</dbReference>
<dbReference type="PROSITE" id="PS00551">
    <property type="entry name" value="MOLYBDOPTERIN_PROK_1"/>
    <property type="match status" value="1"/>
</dbReference>
<evidence type="ECO:0000313" key="19">
    <source>
        <dbReference type="EMBL" id="ACL64312.1"/>
    </source>
</evidence>
<dbReference type="Pfam" id="PF10518">
    <property type="entry name" value="TAT_signal"/>
    <property type="match status" value="1"/>
</dbReference>
<dbReference type="InterPro" id="IPR041957">
    <property type="entry name" value="CT_Nitrate-R-NapA-like"/>
</dbReference>
<evidence type="ECO:0000313" key="20">
    <source>
        <dbReference type="Proteomes" id="UP000007089"/>
    </source>
</evidence>
<dbReference type="InterPro" id="IPR006657">
    <property type="entry name" value="MoPterin_dinucl-bd_dom"/>
</dbReference>
<dbReference type="PANTHER" id="PTHR43105:SF11">
    <property type="entry name" value="PERIPLASMIC NITRATE REDUCTASE"/>
    <property type="match status" value="1"/>
</dbReference>
<dbReference type="CDD" id="cd02791">
    <property type="entry name" value="MopB_CT_Nitrate-R-NapA-like"/>
    <property type="match status" value="1"/>
</dbReference>
<dbReference type="PROSITE" id="PS51318">
    <property type="entry name" value="TAT"/>
    <property type="match status" value="1"/>
</dbReference>
<dbReference type="Pfam" id="PF04879">
    <property type="entry name" value="Molybdop_Fe4S4"/>
    <property type="match status" value="1"/>
</dbReference>
<evidence type="ECO:0000256" key="13">
    <source>
        <dbReference type="ARBA" id="ARBA00023063"/>
    </source>
</evidence>
<dbReference type="PANTHER" id="PTHR43105">
    <property type="entry name" value="RESPIRATORY NITRATE REDUCTASE"/>
    <property type="match status" value="1"/>
</dbReference>
<keyword evidence="7 17" id="KW-0732">Signal</keyword>
<gene>
    <name evidence="19" type="ordered locus">A2cp1_0961</name>
</gene>
<evidence type="ECO:0000256" key="17">
    <source>
        <dbReference type="SAM" id="SignalP"/>
    </source>
</evidence>
<comment type="cofactor">
    <cofactor evidence="1">
        <name>Mo-bis(molybdopterin guanine dinucleotide)</name>
        <dbReference type="ChEBI" id="CHEBI:60539"/>
    </cofactor>
</comment>
<evidence type="ECO:0000256" key="8">
    <source>
        <dbReference type="ARBA" id="ARBA00022764"/>
    </source>
</evidence>
<dbReference type="GO" id="GO:0009325">
    <property type="term" value="C:nitrate reductase complex"/>
    <property type="evidence" value="ECO:0007669"/>
    <property type="project" value="TreeGrafter"/>
</dbReference>
<dbReference type="InterPro" id="IPR006963">
    <property type="entry name" value="Mopterin_OxRdtase_4Fe-4S_dom"/>
</dbReference>
<evidence type="ECO:0000256" key="7">
    <source>
        <dbReference type="ARBA" id="ARBA00022729"/>
    </source>
</evidence>
<name>B8JEI6_ANAD2</name>
<dbReference type="InterPro" id="IPR006656">
    <property type="entry name" value="Mopterin_OxRdtase"/>
</dbReference>
<accession>B8JEI6</accession>
<evidence type="ECO:0000256" key="2">
    <source>
        <dbReference type="ARBA" id="ARBA00001966"/>
    </source>
</evidence>
<dbReference type="InterPro" id="IPR006311">
    <property type="entry name" value="TAT_signal"/>
</dbReference>
<comment type="similarity">
    <text evidence="3">Belongs to the prokaryotic molybdopterin-containing oxidoreductase family. NasA/NapA/NarB subfamily.</text>
</comment>
<organism evidence="19 20">
    <name type="scientific">Anaeromyxobacter dehalogenans (strain ATCC BAA-258 / DSM 21875 / 2CP-1)</name>
    <dbReference type="NCBI Taxonomy" id="455488"/>
    <lineage>
        <taxon>Bacteria</taxon>
        <taxon>Pseudomonadati</taxon>
        <taxon>Myxococcota</taxon>
        <taxon>Myxococcia</taxon>
        <taxon>Myxococcales</taxon>
        <taxon>Cystobacterineae</taxon>
        <taxon>Anaeromyxobacteraceae</taxon>
        <taxon>Anaeromyxobacter</taxon>
    </lineage>
</organism>
<dbReference type="Pfam" id="PF01568">
    <property type="entry name" value="Molydop_binding"/>
    <property type="match status" value="1"/>
</dbReference>
<dbReference type="GO" id="GO:0050140">
    <property type="term" value="F:nitrate reductase (cytochrome) activity"/>
    <property type="evidence" value="ECO:0007669"/>
    <property type="project" value="UniProtKB-EC"/>
</dbReference>